<protein>
    <submittedName>
        <fullName evidence="2">Epsin-like, N-terminal</fullName>
    </submittedName>
</protein>
<dbReference type="Gene3D" id="1.25.40.90">
    <property type="match status" value="1"/>
</dbReference>
<feature type="domain" description="ENTH" evidence="1">
    <location>
        <begin position="1"/>
        <end position="109"/>
    </location>
</feature>
<dbReference type="GO" id="GO:0007015">
    <property type="term" value="P:actin filament organization"/>
    <property type="evidence" value="ECO:0007669"/>
    <property type="project" value="TreeGrafter"/>
</dbReference>
<accession>A0A1W5D830</accession>
<evidence type="ECO:0000259" key="1">
    <source>
        <dbReference type="PROSITE" id="PS50942"/>
    </source>
</evidence>
<dbReference type="EMBL" id="FWEW01003493">
    <property type="protein sequence ID" value="SLM39266.1"/>
    <property type="molecule type" value="Genomic_DNA"/>
</dbReference>
<dbReference type="PROSITE" id="PS50942">
    <property type="entry name" value="ENTH"/>
    <property type="match status" value="1"/>
</dbReference>
<dbReference type="Proteomes" id="UP000192927">
    <property type="component" value="Unassembled WGS sequence"/>
</dbReference>
<dbReference type="AlphaFoldDB" id="A0A1W5D830"/>
<dbReference type="GO" id="GO:0030276">
    <property type="term" value="F:clathrin binding"/>
    <property type="evidence" value="ECO:0007669"/>
    <property type="project" value="TreeGrafter"/>
</dbReference>
<evidence type="ECO:0000313" key="2">
    <source>
        <dbReference type="EMBL" id="SLM39266.1"/>
    </source>
</evidence>
<dbReference type="PANTHER" id="PTHR12276">
    <property type="entry name" value="EPSIN/ENT-RELATED"/>
    <property type="match status" value="1"/>
</dbReference>
<dbReference type="GO" id="GO:0005886">
    <property type="term" value="C:plasma membrane"/>
    <property type="evidence" value="ECO:0007669"/>
    <property type="project" value="TreeGrafter"/>
</dbReference>
<dbReference type="GO" id="GO:0005768">
    <property type="term" value="C:endosome"/>
    <property type="evidence" value="ECO:0007669"/>
    <property type="project" value="TreeGrafter"/>
</dbReference>
<dbReference type="Pfam" id="PF01417">
    <property type="entry name" value="ENTH"/>
    <property type="match status" value="1"/>
</dbReference>
<proteinExistence type="predicted"/>
<evidence type="ECO:0000313" key="3">
    <source>
        <dbReference type="Proteomes" id="UP000192927"/>
    </source>
</evidence>
<dbReference type="PANTHER" id="PTHR12276:SF110">
    <property type="entry name" value="EPSIN-1-RELATED"/>
    <property type="match status" value="1"/>
</dbReference>
<sequence>MSEIAQMTFNGSNDFYEIMDMLDKRLNDKGKNWRHVLKSLKVLDYCLHEGSELVVTWTSRFECPLVIMPDPVPAVIVVASMAAVTLNMAKMTRLLFKSQDPKVWTIGIRLAVEQARTEEWARRIGVNSNEDLERLKTQLPSESARVIVVTIWNGLSMWTKKATKKFDSYVWDMADPKSLTVLNTKNPRTPKGWAIRYKWVATGYPDLLELVDTLTALNDGWEKIVPPPPGYQAHAVSAPKIASADNDKNIIGKLSDIGATLVHMLQSLKGKSNEEEMERQWNKFVIVLGLDEIAQEASEQPAIMSPPYSAEFMEFCKVCLPRLLDYLYDTLFSIGTLRQIALAEKAERVPILAENMPQISIPERAADALPPTVAQATGTSISVTLAGDQQAKARAQEQADAEQEAQRLERWANAV</sequence>
<dbReference type="GO" id="GO:0006897">
    <property type="term" value="P:endocytosis"/>
    <property type="evidence" value="ECO:0007669"/>
    <property type="project" value="TreeGrafter"/>
</dbReference>
<organism evidence="2 3">
    <name type="scientific">Lasallia pustulata</name>
    <dbReference type="NCBI Taxonomy" id="136370"/>
    <lineage>
        <taxon>Eukaryota</taxon>
        <taxon>Fungi</taxon>
        <taxon>Dikarya</taxon>
        <taxon>Ascomycota</taxon>
        <taxon>Pezizomycotina</taxon>
        <taxon>Lecanoromycetes</taxon>
        <taxon>OSLEUM clade</taxon>
        <taxon>Umbilicariomycetidae</taxon>
        <taxon>Umbilicariales</taxon>
        <taxon>Umbilicariaceae</taxon>
        <taxon>Lasallia</taxon>
    </lineage>
</organism>
<dbReference type="InterPro" id="IPR013809">
    <property type="entry name" value="ENTH"/>
</dbReference>
<dbReference type="SUPFAM" id="SSF48464">
    <property type="entry name" value="ENTH/VHS domain"/>
    <property type="match status" value="1"/>
</dbReference>
<keyword evidence="3" id="KW-1185">Reference proteome</keyword>
<name>A0A1W5D830_9LECA</name>
<reference evidence="3" key="1">
    <citation type="submission" date="2017-03" db="EMBL/GenBank/DDBJ databases">
        <authorList>
            <person name="Sharma R."/>
            <person name="Thines M."/>
        </authorList>
    </citation>
    <scope>NUCLEOTIDE SEQUENCE [LARGE SCALE GENOMIC DNA]</scope>
</reference>
<dbReference type="InterPro" id="IPR008942">
    <property type="entry name" value="ENTH_VHS"/>
</dbReference>
<dbReference type="GO" id="GO:0005543">
    <property type="term" value="F:phospholipid binding"/>
    <property type="evidence" value="ECO:0007669"/>
    <property type="project" value="TreeGrafter"/>
</dbReference>
<dbReference type="GO" id="GO:0030125">
    <property type="term" value="C:clathrin vesicle coat"/>
    <property type="evidence" value="ECO:0007669"/>
    <property type="project" value="TreeGrafter"/>
</dbReference>